<evidence type="ECO:0000313" key="2">
    <source>
        <dbReference type="Proteomes" id="UP000789572"/>
    </source>
</evidence>
<dbReference type="Proteomes" id="UP000789572">
    <property type="component" value="Unassembled WGS sequence"/>
</dbReference>
<feature type="non-terminal residue" evidence="1">
    <location>
        <position position="85"/>
    </location>
</feature>
<reference evidence="1" key="1">
    <citation type="submission" date="2021-06" db="EMBL/GenBank/DDBJ databases">
        <authorList>
            <person name="Kallberg Y."/>
            <person name="Tangrot J."/>
            <person name="Rosling A."/>
        </authorList>
    </citation>
    <scope>NUCLEOTIDE SEQUENCE</scope>
    <source>
        <strain evidence="1">IA702</strain>
    </source>
</reference>
<dbReference type="AlphaFoldDB" id="A0A9N9H0M7"/>
<name>A0A9N9H0M7_9GLOM</name>
<protein>
    <submittedName>
        <fullName evidence="1">8713_t:CDS:1</fullName>
    </submittedName>
</protein>
<accession>A0A9N9H0M7</accession>
<feature type="non-terminal residue" evidence="1">
    <location>
        <position position="1"/>
    </location>
</feature>
<evidence type="ECO:0000313" key="1">
    <source>
        <dbReference type="EMBL" id="CAG8643796.1"/>
    </source>
</evidence>
<proteinExistence type="predicted"/>
<organism evidence="1 2">
    <name type="scientific">Paraglomus occultum</name>
    <dbReference type="NCBI Taxonomy" id="144539"/>
    <lineage>
        <taxon>Eukaryota</taxon>
        <taxon>Fungi</taxon>
        <taxon>Fungi incertae sedis</taxon>
        <taxon>Mucoromycota</taxon>
        <taxon>Glomeromycotina</taxon>
        <taxon>Glomeromycetes</taxon>
        <taxon>Paraglomerales</taxon>
        <taxon>Paraglomeraceae</taxon>
        <taxon>Paraglomus</taxon>
    </lineage>
</organism>
<dbReference type="EMBL" id="CAJVPJ010003704">
    <property type="protein sequence ID" value="CAG8643796.1"/>
    <property type="molecule type" value="Genomic_DNA"/>
</dbReference>
<comment type="caution">
    <text evidence="1">The sequence shown here is derived from an EMBL/GenBank/DDBJ whole genome shotgun (WGS) entry which is preliminary data.</text>
</comment>
<gene>
    <name evidence="1" type="ORF">POCULU_LOCUS9566</name>
</gene>
<sequence>VLWVKQRLRTVYLRDFVADVANLELKFGSIEMESHQHNSKKGRGSSEVQSIKVKRLVKHLLVQLVFILKQGKVEDENAESNFMKE</sequence>
<keyword evidence="2" id="KW-1185">Reference proteome</keyword>